<dbReference type="PROSITE" id="PS50198">
    <property type="entry name" value="PPIC_PPIASE_2"/>
    <property type="match status" value="1"/>
</dbReference>
<evidence type="ECO:0000313" key="9">
    <source>
        <dbReference type="Proteomes" id="UP001250932"/>
    </source>
</evidence>
<dbReference type="SUPFAM" id="SSF109998">
    <property type="entry name" value="Triger factor/SurA peptide-binding domain-like"/>
    <property type="match status" value="1"/>
</dbReference>
<dbReference type="PANTHER" id="PTHR47637:SF1">
    <property type="entry name" value="CHAPERONE SURA"/>
    <property type="match status" value="1"/>
</dbReference>
<dbReference type="GO" id="GO:0016853">
    <property type="term" value="F:isomerase activity"/>
    <property type="evidence" value="ECO:0007669"/>
    <property type="project" value="UniProtKB-KW"/>
</dbReference>
<dbReference type="InterPro" id="IPR000297">
    <property type="entry name" value="PPIase_PpiC"/>
</dbReference>
<keyword evidence="4" id="KW-0143">Chaperone</keyword>
<protein>
    <submittedName>
        <fullName evidence="8">Peptidyl-prolyl cis-trans isomerase</fullName>
    </submittedName>
</protein>
<evidence type="ECO:0000256" key="6">
    <source>
        <dbReference type="PROSITE-ProRule" id="PRU00278"/>
    </source>
</evidence>
<evidence type="ECO:0000256" key="1">
    <source>
        <dbReference type="ARBA" id="ARBA00022729"/>
    </source>
</evidence>
<dbReference type="Gene3D" id="3.10.50.40">
    <property type="match status" value="1"/>
</dbReference>
<dbReference type="Pfam" id="PF09312">
    <property type="entry name" value="SurA_N"/>
    <property type="match status" value="1"/>
</dbReference>
<evidence type="ECO:0000256" key="4">
    <source>
        <dbReference type="ARBA" id="ARBA00023186"/>
    </source>
</evidence>
<keyword evidence="2" id="KW-0574">Periplasm</keyword>
<dbReference type="InterPro" id="IPR050280">
    <property type="entry name" value="OMP_Chaperone_SurA"/>
</dbReference>
<keyword evidence="3 6" id="KW-0697">Rotamase</keyword>
<keyword evidence="5 6" id="KW-0413">Isomerase</keyword>
<reference evidence="8 9" key="1">
    <citation type="journal article" date="2023" name="ISME J.">
        <title>Cultivation and genomic characterization of novel and ubiquitous marine nitrite-oxidizing bacteria from the Nitrospirales.</title>
        <authorList>
            <person name="Mueller A.J."/>
            <person name="Daebeler A."/>
            <person name="Herbold C.W."/>
            <person name="Kirkegaard R.H."/>
            <person name="Daims H."/>
        </authorList>
    </citation>
    <scope>NUCLEOTIDE SEQUENCE [LARGE SCALE GENOMIC DNA]</scope>
    <source>
        <strain evidence="8 9">EB</strain>
    </source>
</reference>
<keyword evidence="1" id="KW-0732">Signal</keyword>
<evidence type="ECO:0000256" key="5">
    <source>
        <dbReference type="ARBA" id="ARBA00023235"/>
    </source>
</evidence>
<dbReference type="InterPro" id="IPR027304">
    <property type="entry name" value="Trigger_fact/SurA_dom_sf"/>
</dbReference>
<organism evidence="8 9">
    <name type="scientific">Candidatus Nitronereus thalassa</name>
    <dbReference type="NCBI Taxonomy" id="3020898"/>
    <lineage>
        <taxon>Bacteria</taxon>
        <taxon>Pseudomonadati</taxon>
        <taxon>Nitrospirota</taxon>
        <taxon>Nitrospiria</taxon>
        <taxon>Nitrospirales</taxon>
        <taxon>Nitrospiraceae</taxon>
        <taxon>Candidatus Nitronereus</taxon>
    </lineage>
</organism>
<dbReference type="PANTHER" id="PTHR47637">
    <property type="entry name" value="CHAPERONE SURA"/>
    <property type="match status" value="1"/>
</dbReference>
<keyword evidence="9" id="KW-1185">Reference proteome</keyword>
<dbReference type="Proteomes" id="UP001250932">
    <property type="component" value="Unassembled WGS sequence"/>
</dbReference>
<feature type="domain" description="PpiC" evidence="7">
    <location>
        <begin position="168"/>
        <end position="266"/>
    </location>
</feature>
<sequence length="313" mass="35731">MRKAVVSFLGYFLGVLWLLVWPAGVVLAQPINDGIAAIVNNEVITLSELETELRDETIRLRARYNGKELEQRLMHKEFDVLNRIIERKLQLQEAKAKGIRVTEEELDQAIEELRQSQPVVADSTPRSRLREELVLRRMLDFEVRRRLMVSPEEVRSYYTKSQAEFTAPAEYHLRQILLKPGLGESSADVLERAQSLVQQLKEGAVFSDLAKNHSEGTESILGGDLGFMRKEELLGPLARAVGDMVAGEVSAPVETELGVHILMLEETKPGEPLPFEDVKEAIKNNLFQRKTRDVRQEWLSNLKDKAYIEIRFK</sequence>
<dbReference type="RefSeq" id="WP_313833571.1">
    <property type="nucleotide sequence ID" value="NZ_JAQOUE010000001.1"/>
</dbReference>
<accession>A0ABU3K9M6</accession>
<dbReference type="InterPro" id="IPR046357">
    <property type="entry name" value="PPIase_dom_sf"/>
</dbReference>
<evidence type="ECO:0000256" key="3">
    <source>
        <dbReference type="ARBA" id="ARBA00023110"/>
    </source>
</evidence>
<name>A0ABU3K9M6_9BACT</name>
<evidence type="ECO:0000313" key="8">
    <source>
        <dbReference type="EMBL" id="MDT7043086.1"/>
    </source>
</evidence>
<comment type="caution">
    <text evidence="8">The sequence shown here is derived from an EMBL/GenBank/DDBJ whole genome shotgun (WGS) entry which is preliminary data.</text>
</comment>
<proteinExistence type="predicted"/>
<dbReference type="SUPFAM" id="SSF54534">
    <property type="entry name" value="FKBP-like"/>
    <property type="match status" value="1"/>
</dbReference>
<dbReference type="EMBL" id="JAQOUE010000001">
    <property type="protein sequence ID" value="MDT7043086.1"/>
    <property type="molecule type" value="Genomic_DNA"/>
</dbReference>
<gene>
    <name evidence="8" type="ORF">PPG34_12040</name>
</gene>
<dbReference type="Pfam" id="PF13145">
    <property type="entry name" value="Rotamase_2"/>
    <property type="match status" value="1"/>
</dbReference>
<evidence type="ECO:0000259" key="7">
    <source>
        <dbReference type="PROSITE" id="PS50198"/>
    </source>
</evidence>
<dbReference type="Gene3D" id="1.10.4030.10">
    <property type="entry name" value="Porin chaperone SurA, peptide-binding domain"/>
    <property type="match status" value="1"/>
</dbReference>
<evidence type="ECO:0000256" key="2">
    <source>
        <dbReference type="ARBA" id="ARBA00022764"/>
    </source>
</evidence>
<dbReference type="InterPro" id="IPR015391">
    <property type="entry name" value="SurA_N"/>
</dbReference>